<reference evidence="4 5" key="1">
    <citation type="journal article" date="2016" name="Mol. Biol. Evol.">
        <title>Comparative Genomics of Early-Diverging Mushroom-Forming Fungi Provides Insights into the Origins of Lignocellulose Decay Capabilities.</title>
        <authorList>
            <person name="Nagy L.G."/>
            <person name="Riley R."/>
            <person name="Tritt A."/>
            <person name="Adam C."/>
            <person name="Daum C."/>
            <person name="Floudas D."/>
            <person name="Sun H."/>
            <person name="Yadav J.S."/>
            <person name="Pangilinan J."/>
            <person name="Larsson K.H."/>
            <person name="Matsuura K."/>
            <person name="Barry K."/>
            <person name="Labutti K."/>
            <person name="Kuo R."/>
            <person name="Ohm R.A."/>
            <person name="Bhattacharya S.S."/>
            <person name="Shirouzu T."/>
            <person name="Yoshinaga Y."/>
            <person name="Martin F.M."/>
            <person name="Grigoriev I.V."/>
            <person name="Hibbett D.S."/>
        </authorList>
    </citation>
    <scope>NUCLEOTIDE SEQUENCE [LARGE SCALE GENOMIC DNA]</scope>
    <source>
        <strain evidence="4 5">HHB9708</strain>
    </source>
</reference>
<feature type="compositionally biased region" description="Basic and acidic residues" evidence="1">
    <location>
        <begin position="123"/>
        <end position="132"/>
    </location>
</feature>
<dbReference type="NCBIfam" id="NF033635">
    <property type="entry name" value="SLATT_fungal"/>
    <property type="match status" value="1"/>
</dbReference>
<evidence type="ECO:0000256" key="2">
    <source>
        <dbReference type="SAM" id="Phobius"/>
    </source>
</evidence>
<gene>
    <name evidence="4" type="ORF">SISNIDRAFT_293614</name>
</gene>
<evidence type="ECO:0000256" key="1">
    <source>
        <dbReference type="SAM" id="MobiDB-lite"/>
    </source>
</evidence>
<dbReference type="AlphaFoldDB" id="A0A164NN55"/>
<protein>
    <recommendedName>
        <fullName evidence="3">SMODS and SLOG-associating 2TM effector domain-containing protein</fullName>
    </recommendedName>
</protein>
<dbReference type="EMBL" id="KV419443">
    <property type="protein sequence ID" value="KZS87866.1"/>
    <property type="molecule type" value="Genomic_DNA"/>
</dbReference>
<feature type="compositionally biased region" description="Pro residues" evidence="1">
    <location>
        <begin position="22"/>
        <end position="38"/>
    </location>
</feature>
<accession>A0A164NN55</accession>
<dbReference type="InterPro" id="IPR041622">
    <property type="entry name" value="SLATT_fungi"/>
</dbReference>
<name>A0A164NN55_9AGAM</name>
<dbReference type="Pfam" id="PF18142">
    <property type="entry name" value="SLATT_fungal"/>
    <property type="match status" value="1"/>
</dbReference>
<feature type="transmembrane region" description="Helical" evidence="2">
    <location>
        <begin position="274"/>
        <end position="293"/>
    </location>
</feature>
<feature type="region of interest" description="Disordered" evidence="1">
    <location>
        <begin position="122"/>
        <end position="167"/>
    </location>
</feature>
<sequence>TPEEQPVADVAASHHSTTLHDPPAPHIAVPSPPNPHPESPLHHDALESSHDPQLRNRPLPQPPPSHEVHFNVLSAQNSSITPQSHEPGAALGQEPATAFHDIPGRPPIRHSDHPEQVFVEEPEGGHHGERYPPPRPSFQTPNGVRNGGTNERSWIVPETPAERSNANVDKVRSPMYQGSSRSKLTRAHIFYRYILLVHSFTNSITSFQFQSQGPVQPLSVEERLQPTLDTALQHQKQYSTQATAYAVVLNVCISLQILLGAMITALAAVASKHAGATTAVLGACSTLVATYLAKARSGGEPESSRRRSTE</sequence>
<dbReference type="STRING" id="1314777.A0A164NN55"/>
<keyword evidence="2" id="KW-0812">Transmembrane</keyword>
<keyword evidence="2" id="KW-1133">Transmembrane helix</keyword>
<keyword evidence="2" id="KW-0472">Membrane</keyword>
<feature type="compositionally biased region" description="Basic and acidic residues" evidence="1">
    <location>
        <begin position="39"/>
        <end position="54"/>
    </location>
</feature>
<feature type="compositionally biased region" description="Polar residues" evidence="1">
    <location>
        <begin position="137"/>
        <end position="152"/>
    </location>
</feature>
<feature type="domain" description="SMODS and SLOG-associating 2TM effector" evidence="3">
    <location>
        <begin position="231"/>
        <end position="308"/>
    </location>
</feature>
<feature type="non-terminal residue" evidence="4">
    <location>
        <position position="1"/>
    </location>
</feature>
<evidence type="ECO:0000259" key="3">
    <source>
        <dbReference type="Pfam" id="PF18142"/>
    </source>
</evidence>
<organism evidence="4 5">
    <name type="scientific">Sistotremastrum niveocremeum HHB9708</name>
    <dbReference type="NCBI Taxonomy" id="1314777"/>
    <lineage>
        <taxon>Eukaryota</taxon>
        <taxon>Fungi</taxon>
        <taxon>Dikarya</taxon>
        <taxon>Basidiomycota</taxon>
        <taxon>Agaricomycotina</taxon>
        <taxon>Agaricomycetes</taxon>
        <taxon>Sistotremastrales</taxon>
        <taxon>Sistotremastraceae</taxon>
        <taxon>Sertulicium</taxon>
        <taxon>Sertulicium niveocremeum</taxon>
    </lineage>
</organism>
<keyword evidence="5" id="KW-1185">Reference proteome</keyword>
<proteinExistence type="predicted"/>
<dbReference type="Proteomes" id="UP000076722">
    <property type="component" value="Unassembled WGS sequence"/>
</dbReference>
<dbReference type="OrthoDB" id="3245801at2759"/>
<feature type="transmembrane region" description="Helical" evidence="2">
    <location>
        <begin position="244"/>
        <end position="268"/>
    </location>
</feature>
<feature type="region of interest" description="Disordered" evidence="1">
    <location>
        <begin position="1"/>
        <end position="91"/>
    </location>
</feature>
<feature type="compositionally biased region" description="Polar residues" evidence="1">
    <location>
        <begin position="73"/>
        <end position="84"/>
    </location>
</feature>
<evidence type="ECO:0000313" key="5">
    <source>
        <dbReference type="Proteomes" id="UP000076722"/>
    </source>
</evidence>
<evidence type="ECO:0000313" key="4">
    <source>
        <dbReference type="EMBL" id="KZS87866.1"/>
    </source>
</evidence>